<keyword evidence="1" id="KW-0812">Transmembrane</keyword>
<dbReference type="AlphaFoldDB" id="A0A7J7GDH6"/>
<protein>
    <recommendedName>
        <fullName evidence="2">SnoaL-like domain-containing protein</fullName>
    </recommendedName>
</protein>
<dbReference type="CDD" id="cd00531">
    <property type="entry name" value="NTF2_like"/>
    <property type="match status" value="1"/>
</dbReference>
<organism evidence="3 4">
    <name type="scientific">Camellia sinensis</name>
    <name type="common">Tea plant</name>
    <name type="synonym">Thea sinensis</name>
    <dbReference type="NCBI Taxonomy" id="4442"/>
    <lineage>
        <taxon>Eukaryota</taxon>
        <taxon>Viridiplantae</taxon>
        <taxon>Streptophyta</taxon>
        <taxon>Embryophyta</taxon>
        <taxon>Tracheophyta</taxon>
        <taxon>Spermatophyta</taxon>
        <taxon>Magnoliopsida</taxon>
        <taxon>eudicotyledons</taxon>
        <taxon>Gunneridae</taxon>
        <taxon>Pentapetalae</taxon>
        <taxon>asterids</taxon>
        <taxon>Ericales</taxon>
        <taxon>Theaceae</taxon>
        <taxon>Camellia</taxon>
    </lineage>
</organism>
<accession>A0A7J7GDH6</accession>
<gene>
    <name evidence="3" type="ORF">HYC85_022846</name>
</gene>
<reference evidence="3 4" key="2">
    <citation type="submission" date="2020-07" db="EMBL/GenBank/DDBJ databases">
        <title>Genome assembly of wild tea tree DASZ reveals pedigree and selection history of tea varieties.</title>
        <authorList>
            <person name="Zhang W."/>
        </authorList>
    </citation>
    <scope>NUCLEOTIDE SEQUENCE [LARGE SCALE GENOMIC DNA]</scope>
    <source>
        <strain evidence="4">cv. G240</strain>
        <tissue evidence="3">Leaf</tissue>
    </source>
</reference>
<dbReference type="InterPro" id="IPR037401">
    <property type="entry name" value="SnoaL-like"/>
</dbReference>
<comment type="caution">
    <text evidence="3">The sequence shown here is derived from an EMBL/GenBank/DDBJ whole genome shotgun (WGS) entry which is preliminary data.</text>
</comment>
<feature type="transmembrane region" description="Helical" evidence="1">
    <location>
        <begin position="238"/>
        <end position="258"/>
    </location>
</feature>
<evidence type="ECO:0000256" key="1">
    <source>
        <dbReference type="SAM" id="Phobius"/>
    </source>
</evidence>
<feature type="domain" description="SnoaL-like" evidence="2">
    <location>
        <begin position="87"/>
        <end position="180"/>
    </location>
</feature>
<dbReference type="Pfam" id="PF12680">
    <property type="entry name" value="SnoaL_2"/>
    <property type="match status" value="1"/>
</dbReference>
<dbReference type="Gene3D" id="3.10.450.50">
    <property type="match status" value="1"/>
</dbReference>
<dbReference type="EMBL" id="JACBKZ010000011">
    <property type="protein sequence ID" value="KAF5938587.1"/>
    <property type="molecule type" value="Genomic_DNA"/>
</dbReference>
<dbReference type="PANTHER" id="PTHR33698:SF1">
    <property type="entry name" value="NUCLEAR TRANSPORT FACTOR 2 (NTF2) FAMILY PROTEIN"/>
    <property type="match status" value="1"/>
</dbReference>
<evidence type="ECO:0000313" key="3">
    <source>
        <dbReference type="EMBL" id="KAF5938587.1"/>
    </source>
</evidence>
<dbReference type="InterPro" id="IPR032710">
    <property type="entry name" value="NTF2-like_dom_sf"/>
</dbReference>
<sequence>MAARAVFSGHATGQITPSKAMVGALRFLPMKTCPLKINNTKSVGQHIYMKARIWNKLIRERRLKVVMLSASSGDIGPNLLSSSDSIKQFYTSINEKNLNKLREFISDNCYFDDCSFIKPFQGKKEVMEFFGQLITSMGQNVKFKIGHMCEGDDFTIGVTWHLEWNKKQIPFTKGCSFYECSMENGTKLVIKRAQVLIESPMKPGGSVLILLKIVTSLFDAFPTATEWFLKSPQGVLQVILRIYNMVLGPFISPFLAWYLNLWKFMAIFLSYTLQTLLFISKIFFK</sequence>
<evidence type="ECO:0000259" key="2">
    <source>
        <dbReference type="Pfam" id="PF12680"/>
    </source>
</evidence>
<keyword evidence="1" id="KW-1133">Transmembrane helix</keyword>
<dbReference type="SUPFAM" id="SSF54427">
    <property type="entry name" value="NTF2-like"/>
    <property type="match status" value="1"/>
</dbReference>
<keyword evidence="4" id="KW-1185">Reference proteome</keyword>
<keyword evidence="1" id="KW-0472">Membrane</keyword>
<reference evidence="4" key="1">
    <citation type="journal article" date="2020" name="Nat. Commun.">
        <title>Genome assembly of wild tea tree DASZ reveals pedigree and selection history of tea varieties.</title>
        <authorList>
            <person name="Zhang W."/>
            <person name="Zhang Y."/>
            <person name="Qiu H."/>
            <person name="Guo Y."/>
            <person name="Wan H."/>
            <person name="Zhang X."/>
            <person name="Scossa F."/>
            <person name="Alseekh S."/>
            <person name="Zhang Q."/>
            <person name="Wang P."/>
            <person name="Xu L."/>
            <person name="Schmidt M.H."/>
            <person name="Jia X."/>
            <person name="Li D."/>
            <person name="Zhu A."/>
            <person name="Guo F."/>
            <person name="Chen W."/>
            <person name="Ni D."/>
            <person name="Usadel B."/>
            <person name="Fernie A.R."/>
            <person name="Wen W."/>
        </authorList>
    </citation>
    <scope>NUCLEOTIDE SEQUENCE [LARGE SCALE GENOMIC DNA]</scope>
    <source>
        <strain evidence="4">cv. G240</strain>
    </source>
</reference>
<proteinExistence type="predicted"/>
<evidence type="ECO:0000313" key="4">
    <source>
        <dbReference type="Proteomes" id="UP000593564"/>
    </source>
</evidence>
<feature type="transmembrane region" description="Helical" evidence="1">
    <location>
        <begin position="264"/>
        <end position="284"/>
    </location>
</feature>
<dbReference type="PANTHER" id="PTHR33698">
    <property type="entry name" value="NUCLEAR TRANSPORT FACTOR 2 (NTF2)-LIKE PROTEIN"/>
    <property type="match status" value="1"/>
</dbReference>
<name>A0A7J7GDH6_CAMSI</name>
<dbReference type="Proteomes" id="UP000593564">
    <property type="component" value="Unassembled WGS sequence"/>
</dbReference>